<dbReference type="EMBL" id="NBTZ01000024">
    <property type="protein sequence ID" value="OTP78421.1"/>
    <property type="molecule type" value="Genomic_DNA"/>
</dbReference>
<proteinExistence type="predicted"/>
<dbReference type="Proteomes" id="UP000195221">
    <property type="component" value="Unassembled WGS sequence"/>
</dbReference>
<comment type="caution">
    <text evidence="1">The sequence shown here is derived from an EMBL/GenBank/DDBJ whole genome shotgun (WGS) entry which is preliminary data.</text>
</comment>
<organism evidence="1 2">
    <name type="scientific">Caballeronia sordidicola</name>
    <name type="common">Burkholderia sordidicola</name>
    <dbReference type="NCBI Taxonomy" id="196367"/>
    <lineage>
        <taxon>Bacteria</taxon>
        <taxon>Pseudomonadati</taxon>
        <taxon>Pseudomonadota</taxon>
        <taxon>Betaproteobacteria</taxon>
        <taxon>Burkholderiales</taxon>
        <taxon>Burkholderiaceae</taxon>
        <taxon>Caballeronia</taxon>
    </lineage>
</organism>
<reference evidence="1 2" key="1">
    <citation type="submission" date="2017-03" db="EMBL/GenBank/DDBJ databases">
        <title>Genome analysis of strain PAMC 26577.</title>
        <authorList>
            <person name="Oh H.-M."/>
            <person name="Yang J.-A."/>
        </authorList>
    </citation>
    <scope>NUCLEOTIDE SEQUENCE [LARGE SCALE GENOMIC DNA]</scope>
    <source>
        <strain evidence="1 2">PAMC 26577</strain>
    </source>
</reference>
<evidence type="ECO:0000313" key="2">
    <source>
        <dbReference type="Proteomes" id="UP000195221"/>
    </source>
</evidence>
<accession>A0A242N432</accession>
<name>A0A242N432_CABSO</name>
<sequence>MAFSKRTELGPVAVTCLAIKATPPIKFAGLVGKTFQVGS</sequence>
<protein>
    <submittedName>
        <fullName evidence="1">Uncharacterized protein</fullName>
    </submittedName>
</protein>
<evidence type="ECO:0000313" key="1">
    <source>
        <dbReference type="EMBL" id="OTP78421.1"/>
    </source>
</evidence>
<dbReference type="AlphaFoldDB" id="A0A242N432"/>
<gene>
    <name evidence="1" type="ORF">PAMC26577_04985</name>
</gene>